<dbReference type="RefSeq" id="WP_377495406.1">
    <property type="nucleotide sequence ID" value="NZ_JBHMDO010000024.1"/>
</dbReference>
<name>A0ABV5KPY0_9BACL</name>
<evidence type="ECO:0000313" key="3">
    <source>
        <dbReference type="Proteomes" id="UP001589747"/>
    </source>
</evidence>
<dbReference type="Proteomes" id="UP001589747">
    <property type="component" value="Unassembled WGS sequence"/>
</dbReference>
<keyword evidence="1" id="KW-0472">Membrane</keyword>
<reference evidence="2 3" key="1">
    <citation type="submission" date="2024-09" db="EMBL/GenBank/DDBJ databases">
        <authorList>
            <person name="Sun Q."/>
            <person name="Mori K."/>
        </authorList>
    </citation>
    <scope>NUCLEOTIDE SEQUENCE [LARGE SCALE GENOMIC DNA]</scope>
    <source>
        <strain evidence="2 3">TISTR 2452</strain>
    </source>
</reference>
<evidence type="ECO:0000313" key="2">
    <source>
        <dbReference type="EMBL" id="MFB9327279.1"/>
    </source>
</evidence>
<gene>
    <name evidence="2" type="ORF">ACFFSY_15235</name>
</gene>
<proteinExistence type="predicted"/>
<organism evidence="2 3">
    <name type="scientific">Paenibacillus aurantiacus</name>
    <dbReference type="NCBI Taxonomy" id="1936118"/>
    <lineage>
        <taxon>Bacteria</taxon>
        <taxon>Bacillati</taxon>
        <taxon>Bacillota</taxon>
        <taxon>Bacilli</taxon>
        <taxon>Bacillales</taxon>
        <taxon>Paenibacillaceae</taxon>
        <taxon>Paenibacillus</taxon>
    </lineage>
</organism>
<keyword evidence="3" id="KW-1185">Reference proteome</keyword>
<evidence type="ECO:0008006" key="4">
    <source>
        <dbReference type="Google" id="ProtNLM"/>
    </source>
</evidence>
<dbReference type="EMBL" id="JBHMDO010000024">
    <property type="protein sequence ID" value="MFB9327279.1"/>
    <property type="molecule type" value="Genomic_DNA"/>
</dbReference>
<evidence type="ECO:0000256" key="1">
    <source>
        <dbReference type="SAM" id="Phobius"/>
    </source>
</evidence>
<sequence length="157" mass="17981">MKFTMESRLPCDPALMWEQVADTGTFRLVSAPLMVFRSRDHGGLPRQWVVGETYALSMWLLGCIPLGGHWITIATIDRSARRFSTAERGALIKGWNHTMQVKSDGRDGALFRDDLVVRSGIMTPLIFAGAYLFFLYRHWRMGKLIRDGRLFVEDERS</sequence>
<protein>
    <recommendedName>
        <fullName evidence="4">RDD family protein</fullName>
    </recommendedName>
</protein>
<accession>A0ABV5KPY0</accession>
<comment type="caution">
    <text evidence="2">The sequence shown here is derived from an EMBL/GenBank/DDBJ whole genome shotgun (WGS) entry which is preliminary data.</text>
</comment>
<feature type="transmembrane region" description="Helical" evidence="1">
    <location>
        <begin position="54"/>
        <end position="76"/>
    </location>
</feature>
<keyword evidence="1" id="KW-1133">Transmembrane helix</keyword>
<keyword evidence="1" id="KW-0812">Transmembrane</keyword>
<feature type="transmembrane region" description="Helical" evidence="1">
    <location>
        <begin position="115"/>
        <end position="136"/>
    </location>
</feature>